<gene>
    <name evidence="1" type="ORF">GTS_05150</name>
</gene>
<keyword evidence="2" id="KW-1185">Reference proteome</keyword>
<comment type="caution">
    <text evidence="1">The sequence shown here is derived from an EMBL/GenBank/DDBJ whole genome shotgun (WGS) entry which is preliminary data.</text>
</comment>
<dbReference type="OrthoDB" id="3688550at2"/>
<dbReference type="Proteomes" id="UP000298860">
    <property type="component" value="Unassembled WGS sequence"/>
</dbReference>
<sequence length="162" mass="17595">MTTVDLVRPIPAVVADTEATCHEDYHERYGWPITGNPSAGTTAIILGHPVDAVVMSAELGRAVKFFLSIRMLGGPIISYPGHPERWAFLTQPATPTTERALDDLARLDVALPRKGALLLLPPSTTPFGEAEWVAEPVSDNPLAPWHTVVAAVRSMFAEHPPW</sequence>
<reference evidence="2" key="1">
    <citation type="submission" date="2019-04" db="EMBL/GenBank/DDBJ databases">
        <title>Draft genome sequence of Pseudonocardiaceae bacterium SL3-2-4.</title>
        <authorList>
            <person name="Ningsih F."/>
            <person name="Yokota A."/>
            <person name="Sakai Y."/>
            <person name="Nanatani K."/>
            <person name="Yabe S."/>
            <person name="Oetari A."/>
            <person name="Sjamsuridzal W."/>
        </authorList>
    </citation>
    <scope>NUCLEOTIDE SEQUENCE [LARGE SCALE GENOMIC DNA]</scope>
    <source>
        <strain evidence="2">SL3-2-4</strain>
    </source>
</reference>
<dbReference type="EMBL" id="BJFL01000002">
    <property type="protein sequence ID" value="GDY28882.1"/>
    <property type="molecule type" value="Genomic_DNA"/>
</dbReference>
<name>A0A4D4J1D5_9PSEU</name>
<protein>
    <recommendedName>
        <fullName evidence="3">DNA primase/polymerase bifunctional N-terminal domain-containing protein</fullName>
    </recommendedName>
</protein>
<dbReference type="AlphaFoldDB" id="A0A4D4J1D5"/>
<evidence type="ECO:0000313" key="1">
    <source>
        <dbReference type="EMBL" id="GDY28882.1"/>
    </source>
</evidence>
<proteinExistence type="predicted"/>
<dbReference type="RefSeq" id="WP_137812085.1">
    <property type="nucleotide sequence ID" value="NZ_BJFL01000002.1"/>
</dbReference>
<evidence type="ECO:0000313" key="2">
    <source>
        <dbReference type="Proteomes" id="UP000298860"/>
    </source>
</evidence>
<organism evidence="1 2">
    <name type="scientific">Gandjariella thermophila</name>
    <dbReference type="NCBI Taxonomy" id="1931992"/>
    <lineage>
        <taxon>Bacteria</taxon>
        <taxon>Bacillati</taxon>
        <taxon>Actinomycetota</taxon>
        <taxon>Actinomycetes</taxon>
        <taxon>Pseudonocardiales</taxon>
        <taxon>Pseudonocardiaceae</taxon>
        <taxon>Gandjariella</taxon>
    </lineage>
</organism>
<evidence type="ECO:0008006" key="3">
    <source>
        <dbReference type="Google" id="ProtNLM"/>
    </source>
</evidence>
<accession>A0A4D4J1D5</accession>